<proteinExistence type="predicted"/>
<feature type="domain" description="TraG P-loop" evidence="1">
    <location>
        <begin position="2"/>
        <end position="38"/>
    </location>
</feature>
<comment type="caution">
    <text evidence="2">The sequence shown here is derived from an EMBL/GenBank/DDBJ whole genome shotgun (WGS) entry which is preliminary data.</text>
</comment>
<name>A0A5J4PLC5_9ZZZZ</name>
<reference evidence="2" key="1">
    <citation type="submission" date="2019-03" db="EMBL/GenBank/DDBJ databases">
        <title>Single cell metagenomics reveals metabolic interactions within the superorganism composed of flagellate Streblomastix strix and complex community of Bacteroidetes bacteria on its surface.</title>
        <authorList>
            <person name="Treitli S.C."/>
            <person name="Kolisko M."/>
            <person name="Husnik F."/>
            <person name="Keeling P."/>
            <person name="Hampl V."/>
        </authorList>
    </citation>
    <scope>NUCLEOTIDE SEQUENCE</scope>
    <source>
        <strain evidence="2">STM</strain>
    </source>
</reference>
<feature type="non-terminal residue" evidence="2">
    <location>
        <position position="1"/>
    </location>
</feature>
<evidence type="ECO:0000313" key="2">
    <source>
        <dbReference type="EMBL" id="KAA6309648.1"/>
    </source>
</evidence>
<protein>
    <recommendedName>
        <fullName evidence="1">TraG P-loop domain-containing protein</fullName>
    </recommendedName>
</protein>
<dbReference type="AlphaFoldDB" id="A0A5J4PLC5"/>
<dbReference type="Pfam" id="PF19044">
    <property type="entry name" value="P-loop_TraG"/>
    <property type="match status" value="1"/>
</dbReference>
<dbReference type="EMBL" id="SNRY01007838">
    <property type="protein sequence ID" value="KAA6309648.1"/>
    <property type="molecule type" value="Genomic_DNA"/>
</dbReference>
<gene>
    <name evidence="2" type="ORF">EZS27_038901</name>
</gene>
<organism evidence="2">
    <name type="scientific">termite gut metagenome</name>
    <dbReference type="NCBI Taxonomy" id="433724"/>
    <lineage>
        <taxon>unclassified sequences</taxon>
        <taxon>metagenomes</taxon>
        <taxon>organismal metagenomes</taxon>
    </lineage>
</organism>
<evidence type="ECO:0000259" key="1">
    <source>
        <dbReference type="Pfam" id="PF19044"/>
    </source>
</evidence>
<accession>A0A5J4PLC5</accession>
<dbReference type="InterPro" id="IPR043964">
    <property type="entry name" value="P-loop_TraG"/>
</dbReference>
<sequence>EEEYLTFTTEESEKLEVQNKTEELDGNIELAIKQLAESKRQP</sequence>